<dbReference type="Proteomes" id="UP000596742">
    <property type="component" value="Unassembled WGS sequence"/>
</dbReference>
<dbReference type="Pfam" id="PF00656">
    <property type="entry name" value="Peptidase_C14"/>
    <property type="match status" value="1"/>
</dbReference>
<protein>
    <recommendedName>
        <fullName evidence="2">Caspase family p20 domain-containing protein</fullName>
    </recommendedName>
</protein>
<evidence type="ECO:0000259" key="2">
    <source>
        <dbReference type="PROSITE" id="PS50208"/>
    </source>
</evidence>
<comment type="caution">
    <text evidence="3">The sequence shown here is derived from an EMBL/GenBank/DDBJ whole genome shotgun (WGS) entry which is preliminary data.</text>
</comment>
<gene>
    <name evidence="3" type="ORF">MGAL_10B070754</name>
</gene>
<dbReference type="PANTHER" id="PTHR22576">
    <property type="entry name" value="MUCOSA ASSOCIATED LYMPHOID TISSUE LYMPHOMA TRANSLOCATION PROTEIN 1/PARACASPASE"/>
    <property type="match status" value="1"/>
</dbReference>
<name>A0A8B6CIQ5_MYTGA</name>
<dbReference type="InterPro" id="IPR025874">
    <property type="entry name" value="DZR"/>
</dbReference>
<dbReference type="SUPFAM" id="SSF52129">
    <property type="entry name" value="Caspase-like"/>
    <property type="match status" value="1"/>
</dbReference>
<dbReference type="GO" id="GO:0004197">
    <property type="term" value="F:cysteine-type endopeptidase activity"/>
    <property type="evidence" value="ECO:0007669"/>
    <property type="project" value="InterPro"/>
</dbReference>
<proteinExistence type="predicted"/>
<dbReference type="InterPro" id="IPR052039">
    <property type="entry name" value="Caspase-related_regulators"/>
</dbReference>
<dbReference type="PROSITE" id="PS50208">
    <property type="entry name" value="CASPASE_P20"/>
    <property type="match status" value="1"/>
</dbReference>
<sequence>MKCTKCGADVAPSDKFCGACGQKVEIDDHGDKIKRCPSCDSLQKLSQKFCTECGCEIDSKNICLAETPNGRCKNILAQDSKFCDACGNAVKKSAGNDEFDSSKQPQSIAKVIQIPPKENNSGSEREDDAVLKDNPGGTSKKNEVNKEPLIIRNENVVPTEEAPPKESATRGLAVICTHYTFNKKKFNLSNRDNAGDDKHLMSESWEQYGCEILAFEEKKSEFYQKNLANEIAGKLNEMGTIDYFVFVLSTHGDESHEVNLKEKDNPQYHHYFYTKDDRYRTQNVIDAIGEIPDLDGILKLFFIQACRSRFMNAEIENQDIGHTITVLSSTDEEKHSGHDQPDAVGHMSMKDNKIAQSCSKTKSVDVEDAKGYMPPPEKEDDSTSQKSEIKTMSTTREKRTGEVLTSTTIPVPNAVNTEVEEIVEIPTTVAIPHCDDCVVVFASMTGKYAYSRLYDSTDGGGWMIRALHSTMIKQQKPGDIVYIPDILTGINREISRKENTLKLKSNHMNENIQRMTYSSYLSVLLTNVDQKIKKEETSQQLLLKVKEYFKQGDMELFEGNENIELLKVKEVIELEDLKLLKVKENPKTEDFELLKITEGLKLLKVNEDLKILRLKVDVEQEIYKLNDEIKVIRDRVEEFIGEVTIKAQSCFFHNLAFEDEHMKLKYQNKVQST</sequence>
<evidence type="ECO:0000313" key="3">
    <source>
        <dbReference type="EMBL" id="VDI04874.1"/>
    </source>
</evidence>
<feature type="compositionally biased region" description="Basic and acidic residues" evidence="1">
    <location>
        <begin position="381"/>
        <end position="401"/>
    </location>
</feature>
<dbReference type="PANTHER" id="PTHR22576:SF41">
    <property type="entry name" value="CASPASE 14, APOPTOSIS-RELATED CYSTEINE PEPTIDASE"/>
    <property type="match status" value="1"/>
</dbReference>
<dbReference type="Gene3D" id="3.30.70.1470">
    <property type="entry name" value="Caspase-like"/>
    <property type="match status" value="1"/>
</dbReference>
<dbReference type="GO" id="GO:0006508">
    <property type="term" value="P:proteolysis"/>
    <property type="evidence" value="ECO:0007669"/>
    <property type="project" value="InterPro"/>
</dbReference>
<keyword evidence="4" id="KW-1185">Reference proteome</keyword>
<dbReference type="InterPro" id="IPR011600">
    <property type="entry name" value="Pept_C14_caspase"/>
</dbReference>
<dbReference type="AlphaFoldDB" id="A0A8B6CIQ5"/>
<feature type="domain" description="Caspase family p20" evidence="2">
    <location>
        <begin position="169"/>
        <end position="307"/>
    </location>
</feature>
<dbReference type="Pfam" id="PF12773">
    <property type="entry name" value="DZR"/>
    <property type="match status" value="1"/>
</dbReference>
<accession>A0A8B6CIQ5</accession>
<feature type="region of interest" description="Disordered" evidence="1">
    <location>
        <begin position="356"/>
        <end position="405"/>
    </location>
</feature>
<evidence type="ECO:0000313" key="4">
    <source>
        <dbReference type="Proteomes" id="UP000596742"/>
    </source>
</evidence>
<dbReference type="EMBL" id="UYJE01001753">
    <property type="protein sequence ID" value="VDI04874.1"/>
    <property type="molecule type" value="Genomic_DNA"/>
</dbReference>
<reference evidence="3" key="1">
    <citation type="submission" date="2018-11" db="EMBL/GenBank/DDBJ databases">
        <authorList>
            <person name="Alioto T."/>
            <person name="Alioto T."/>
        </authorList>
    </citation>
    <scope>NUCLEOTIDE SEQUENCE</scope>
</reference>
<organism evidence="3 4">
    <name type="scientific">Mytilus galloprovincialis</name>
    <name type="common">Mediterranean mussel</name>
    <dbReference type="NCBI Taxonomy" id="29158"/>
    <lineage>
        <taxon>Eukaryota</taxon>
        <taxon>Metazoa</taxon>
        <taxon>Spiralia</taxon>
        <taxon>Lophotrochozoa</taxon>
        <taxon>Mollusca</taxon>
        <taxon>Bivalvia</taxon>
        <taxon>Autobranchia</taxon>
        <taxon>Pteriomorphia</taxon>
        <taxon>Mytilida</taxon>
        <taxon>Mytiloidea</taxon>
        <taxon>Mytilidae</taxon>
        <taxon>Mytilinae</taxon>
        <taxon>Mytilus</taxon>
    </lineage>
</organism>
<dbReference type="InterPro" id="IPR029030">
    <property type="entry name" value="Caspase-like_dom_sf"/>
</dbReference>
<dbReference type="Gene3D" id="3.40.50.1460">
    <property type="match status" value="1"/>
</dbReference>
<dbReference type="InterPro" id="IPR001309">
    <property type="entry name" value="Pept_C14_p20"/>
</dbReference>
<feature type="region of interest" description="Disordered" evidence="1">
    <location>
        <begin position="113"/>
        <end position="149"/>
    </location>
</feature>
<dbReference type="OrthoDB" id="6126938at2759"/>
<evidence type="ECO:0000256" key="1">
    <source>
        <dbReference type="SAM" id="MobiDB-lite"/>
    </source>
</evidence>